<dbReference type="Proteomes" id="UP000663923">
    <property type="component" value="Chromosome"/>
</dbReference>
<evidence type="ECO:0000256" key="1">
    <source>
        <dbReference type="SAM" id="SignalP"/>
    </source>
</evidence>
<name>A0ABX7T9G3_9SPHN</name>
<feature type="chain" id="PRO_5045776928" description="Lipocalin-like domain-containing protein" evidence="1">
    <location>
        <begin position="25"/>
        <end position="270"/>
    </location>
</feature>
<dbReference type="EMBL" id="CP071794">
    <property type="protein sequence ID" value="QTD56907.1"/>
    <property type="molecule type" value="Genomic_DNA"/>
</dbReference>
<evidence type="ECO:0000313" key="2">
    <source>
        <dbReference type="EMBL" id="QTD56907.1"/>
    </source>
</evidence>
<accession>A0ABX7T9G3</accession>
<keyword evidence="3" id="KW-1185">Reference proteome</keyword>
<evidence type="ECO:0008006" key="4">
    <source>
        <dbReference type="Google" id="ProtNLM"/>
    </source>
</evidence>
<dbReference type="RefSeq" id="WP_207988985.1">
    <property type="nucleotide sequence ID" value="NZ_CP071794.1"/>
</dbReference>
<gene>
    <name evidence="2" type="ORF">J4G78_04865</name>
</gene>
<organism evidence="2 3">
    <name type="scientific">Parasphingorhabdus cellanae</name>
    <dbReference type="NCBI Taxonomy" id="2806553"/>
    <lineage>
        <taxon>Bacteria</taxon>
        <taxon>Pseudomonadati</taxon>
        <taxon>Pseudomonadota</taxon>
        <taxon>Alphaproteobacteria</taxon>
        <taxon>Sphingomonadales</taxon>
        <taxon>Sphingomonadaceae</taxon>
        <taxon>Parasphingorhabdus</taxon>
    </lineage>
</organism>
<keyword evidence="1" id="KW-0732">Signal</keyword>
<sequence length="270" mass="28749">MKTAMTAFATLTLVLGTAACSVDATSKIEATSATGNAISGTWKIDTSTAKSENSDSKFTLIDGTFSCSNCIPPYSTIADGQWKPMVRSGFDEMKVEVVDDKTVKSTVRLKGRELSELTWTVSDDGSSLTQYFVNLAGDETTEGSVSMNRTADAPEGAHAVSGSWALAEVGEMSEASLLATYTLEGGTFSNKSNGAVWSATLGGDPVAIEGSQSGTMAKVEKVSDSVYRITYILDDEVVNITEMTINDDTLSVVRTDPRDNSVFRYIATRQ</sequence>
<dbReference type="PROSITE" id="PS51257">
    <property type="entry name" value="PROKAR_LIPOPROTEIN"/>
    <property type="match status" value="1"/>
</dbReference>
<evidence type="ECO:0000313" key="3">
    <source>
        <dbReference type="Proteomes" id="UP000663923"/>
    </source>
</evidence>
<feature type="signal peptide" evidence="1">
    <location>
        <begin position="1"/>
        <end position="24"/>
    </location>
</feature>
<reference evidence="2 3" key="1">
    <citation type="submission" date="2021-03" db="EMBL/GenBank/DDBJ databases">
        <title>Complete genome of Parasphingorhabdus_sp.JHSY0214.</title>
        <authorList>
            <person name="Yoo J.H."/>
            <person name="Bae J.W."/>
        </authorList>
    </citation>
    <scope>NUCLEOTIDE SEQUENCE [LARGE SCALE GENOMIC DNA]</scope>
    <source>
        <strain evidence="2 3">JHSY0214</strain>
    </source>
</reference>
<proteinExistence type="predicted"/>
<protein>
    <recommendedName>
        <fullName evidence="4">Lipocalin-like domain-containing protein</fullName>
    </recommendedName>
</protein>